<evidence type="ECO:0000259" key="2">
    <source>
        <dbReference type="Pfam" id="PF13786"/>
    </source>
</evidence>
<dbReference type="RefSeq" id="WP_262866772.1">
    <property type="nucleotide sequence ID" value="NZ_JAMDLX010000042.1"/>
</dbReference>
<dbReference type="GeneID" id="94490891"/>
<protein>
    <submittedName>
        <fullName evidence="4">DUF4179 domain-containing protein</fullName>
    </submittedName>
</protein>
<feature type="domain" description="DUF5643" evidence="3">
    <location>
        <begin position="249"/>
        <end position="365"/>
    </location>
</feature>
<feature type="domain" description="DUF4179" evidence="2">
    <location>
        <begin position="57"/>
        <end position="144"/>
    </location>
</feature>
<proteinExistence type="predicted"/>
<evidence type="ECO:0000313" key="5">
    <source>
        <dbReference type="Proteomes" id="UP001527181"/>
    </source>
</evidence>
<dbReference type="Pfam" id="PF18705">
    <property type="entry name" value="DUF5643"/>
    <property type="match status" value="1"/>
</dbReference>
<evidence type="ECO:0000313" key="4">
    <source>
        <dbReference type="EMBL" id="MCY9761797.1"/>
    </source>
</evidence>
<sequence>MKQIQLPIEQQLEQLREPYKNELPEFIRSRMDQTYHIIEDMLPLRNRRRRASRWLRRMLISTAGVAGLGVVLIFSGLASPAIAQTLKQIPLMNSVFKLVGDLGLQSAEDKGMLTSVNQRVTHKDVTLSISELIYDGSRLSIVLSREDKEGTADSFFQKWNKQRMQGTQGNSIDFYMQDKQINTSMGLQPGGEHAPHSIIVTALDSADLELPDSFEMKMVVYLADVDQKYEFRFPIKKDTARNIILRTAEKKMHDSINMSIDRVEMTPITTRLLVGIHGVSGDEDYHSMLEAIPDKYKVDDFLNLEFDIEDEQGNLQNAIAGNASGEGKGMIFSTSYEPFKAKPKLIVIKPFIRKGSDKNYIPELEFRIPVK</sequence>
<reference evidence="4 5" key="1">
    <citation type="submission" date="2022-05" db="EMBL/GenBank/DDBJ databases">
        <title>Genome Sequencing of Bee-Associated Microbes.</title>
        <authorList>
            <person name="Dunlap C."/>
        </authorList>
    </citation>
    <scope>NUCLEOTIDE SEQUENCE [LARGE SCALE GENOMIC DNA]</scope>
    <source>
        <strain evidence="4 5">NRRL B-04010</strain>
    </source>
</reference>
<dbReference type="Proteomes" id="UP001527181">
    <property type="component" value="Unassembled WGS sequence"/>
</dbReference>
<dbReference type="Gene3D" id="2.60.40.1630">
    <property type="entry name" value="bacillus anthracis domain"/>
    <property type="match status" value="1"/>
</dbReference>
<keyword evidence="1" id="KW-1133">Transmembrane helix</keyword>
<evidence type="ECO:0000256" key="1">
    <source>
        <dbReference type="SAM" id="Phobius"/>
    </source>
</evidence>
<name>A0ABT4GYK1_PAEAL</name>
<keyword evidence="1" id="KW-0472">Membrane</keyword>
<dbReference type="Pfam" id="PF13786">
    <property type="entry name" value="DUF4179"/>
    <property type="match status" value="1"/>
</dbReference>
<gene>
    <name evidence="4" type="ORF">M5X12_14565</name>
</gene>
<comment type="caution">
    <text evidence="4">The sequence shown here is derived from an EMBL/GenBank/DDBJ whole genome shotgun (WGS) entry which is preliminary data.</text>
</comment>
<accession>A0ABT4GYK1</accession>
<evidence type="ECO:0000259" key="3">
    <source>
        <dbReference type="Pfam" id="PF18705"/>
    </source>
</evidence>
<keyword evidence="5" id="KW-1185">Reference proteome</keyword>
<organism evidence="4 5">
    <name type="scientific">Paenibacillus alvei</name>
    <name type="common">Bacillus alvei</name>
    <dbReference type="NCBI Taxonomy" id="44250"/>
    <lineage>
        <taxon>Bacteria</taxon>
        <taxon>Bacillati</taxon>
        <taxon>Bacillota</taxon>
        <taxon>Bacilli</taxon>
        <taxon>Bacillales</taxon>
        <taxon>Paenibacillaceae</taxon>
        <taxon>Paenibacillus</taxon>
    </lineage>
</organism>
<dbReference type="InterPro" id="IPR025436">
    <property type="entry name" value="DUF4179"/>
</dbReference>
<dbReference type="InterPro" id="IPR040680">
    <property type="entry name" value="DUF5643"/>
</dbReference>
<keyword evidence="1" id="KW-0812">Transmembrane</keyword>
<feature type="transmembrane region" description="Helical" evidence="1">
    <location>
        <begin position="54"/>
        <end position="78"/>
    </location>
</feature>
<dbReference type="EMBL" id="JAMDNP010000023">
    <property type="protein sequence ID" value="MCY9761797.1"/>
    <property type="molecule type" value="Genomic_DNA"/>
</dbReference>